<evidence type="ECO:0000256" key="2">
    <source>
        <dbReference type="SAM" id="SignalP"/>
    </source>
</evidence>
<dbReference type="OrthoDB" id="10452982at2759"/>
<accession>A0A4Z1PHR8</accession>
<comment type="caution">
    <text evidence="3">The sequence shown here is derived from an EMBL/GenBank/DDBJ whole genome shotgun (WGS) entry which is preliminary data.</text>
</comment>
<evidence type="ECO:0000313" key="4">
    <source>
        <dbReference type="Proteomes" id="UP000298493"/>
    </source>
</evidence>
<feature type="region of interest" description="Disordered" evidence="1">
    <location>
        <begin position="82"/>
        <end position="111"/>
    </location>
</feature>
<proteinExistence type="predicted"/>
<feature type="chain" id="PRO_5021452578" evidence="2">
    <location>
        <begin position="17"/>
        <end position="111"/>
    </location>
</feature>
<keyword evidence="2" id="KW-0732">Signal</keyword>
<keyword evidence="4" id="KW-1185">Reference proteome</keyword>
<dbReference type="AlphaFoldDB" id="A0A4Z1PHR8"/>
<feature type="signal peptide" evidence="2">
    <location>
        <begin position="1"/>
        <end position="16"/>
    </location>
</feature>
<reference evidence="3 4" key="1">
    <citation type="submission" date="2019-04" db="EMBL/GenBank/DDBJ databases">
        <title>High contiguity whole genome sequence and gene annotation resource for two Venturia nashicola isolates.</title>
        <authorList>
            <person name="Prokchorchik M."/>
            <person name="Won K."/>
            <person name="Lee Y."/>
            <person name="Choi E.D."/>
            <person name="Segonzac C."/>
            <person name="Sohn K.H."/>
        </authorList>
    </citation>
    <scope>NUCLEOTIDE SEQUENCE [LARGE SCALE GENOMIC DNA]</scope>
    <source>
        <strain evidence="3 4">PRI2</strain>
    </source>
</reference>
<evidence type="ECO:0000256" key="1">
    <source>
        <dbReference type="SAM" id="MobiDB-lite"/>
    </source>
</evidence>
<organism evidence="3 4">
    <name type="scientific">Venturia nashicola</name>
    <dbReference type="NCBI Taxonomy" id="86259"/>
    <lineage>
        <taxon>Eukaryota</taxon>
        <taxon>Fungi</taxon>
        <taxon>Dikarya</taxon>
        <taxon>Ascomycota</taxon>
        <taxon>Pezizomycotina</taxon>
        <taxon>Dothideomycetes</taxon>
        <taxon>Pleosporomycetidae</taxon>
        <taxon>Venturiales</taxon>
        <taxon>Venturiaceae</taxon>
        <taxon>Venturia</taxon>
    </lineage>
</organism>
<protein>
    <submittedName>
        <fullName evidence="3">Uncharacterized protein</fullName>
    </submittedName>
</protein>
<dbReference type="EMBL" id="SNSC02000004">
    <property type="protein sequence ID" value="TID25071.1"/>
    <property type="molecule type" value="Genomic_DNA"/>
</dbReference>
<name>A0A4Z1PHR8_9PEZI</name>
<evidence type="ECO:0000313" key="3">
    <source>
        <dbReference type="EMBL" id="TID25071.1"/>
    </source>
</evidence>
<sequence>MHFSTILALLFATALAAPAPQPQQRGPYDVGGAFGDLVSEGAHQAGHLTGDIVNGVAAVPKAAAGGLAGLMDVTTGIMKGTDNAFGWGNHGSQGRPGEERGQRAPPPSPDY</sequence>
<gene>
    <name evidence="3" type="ORF">E6O75_ATG04276</name>
</gene>
<dbReference type="Proteomes" id="UP000298493">
    <property type="component" value="Unassembled WGS sequence"/>
</dbReference>